<keyword evidence="2" id="KW-1003">Cell membrane</keyword>
<feature type="domain" description="PLD phosphodiesterase" evidence="7">
    <location>
        <begin position="220"/>
        <end position="247"/>
    </location>
</feature>
<dbReference type="SUPFAM" id="SSF56024">
    <property type="entry name" value="Phospholipase D/nuclease"/>
    <property type="match status" value="2"/>
</dbReference>
<proteinExistence type="predicted"/>
<sequence>MSVIHWLLGHWAPVSALLYLALAIAVSVHVLLAKRDVRATVAWVGLAWLSPVIGAVAYLLFGINRINRKASRLLPTAPDGTAQRRGYTLDLDHLDASAPGGRLVALARLGENLSHLPIVGGNRVEPRANGDDAYPDMLAAIRDARHSIALSSYIFRDDAAGAPFVAALAEAQARGVAVRVLLDGMGAGYLLAPGVAALRRRGVPTARFLHSLAPWRMPYLNLRSHRKILVVDGRIGFTGGLNIGSENLLARAGPDGVQDLHFRIEGPVVRHLMDCFAEDWAFTTGEQLAGERWFPELAGRGAIYARGLASGPDESVGRLAWTIAGALGRAERSVRIVTPYFLPEQTLMAALTLAALRGVAVDIVIPARGNHRVMDWAAWAQHDQVLEPGCRLHLAPPPFDHSKLMTVDGRWALFGSANWDARSLRLNFEFNVECYSPELAGALDARIDKKIAAARPLSLAEVRARPLPVQIRDGVARLLLPYL</sequence>
<dbReference type="Pfam" id="PF13396">
    <property type="entry name" value="PLDc_N"/>
    <property type="match status" value="1"/>
</dbReference>
<dbReference type="SMART" id="SM00155">
    <property type="entry name" value="PLDc"/>
    <property type="match status" value="2"/>
</dbReference>
<keyword evidence="9" id="KW-1185">Reference proteome</keyword>
<feature type="transmembrane region" description="Helical" evidence="6">
    <location>
        <begin position="12"/>
        <end position="33"/>
    </location>
</feature>
<evidence type="ECO:0000256" key="2">
    <source>
        <dbReference type="ARBA" id="ARBA00022475"/>
    </source>
</evidence>
<dbReference type="Pfam" id="PF13091">
    <property type="entry name" value="PLDc_2"/>
    <property type="match status" value="2"/>
</dbReference>
<feature type="domain" description="PLD phosphodiesterase" evidence="7">
    <location>
        <begin position="401"/>
        <end position="423"/>
    </location>
</feature>
<evidence type="ECO:0000256" key="5">
    <source>
        <dbReference type="ARBA" id="ARBA00023136"/>
    </source>
</evidence>
<evidence type="ECO:0000256" key="4">
    <source>
        <dbReference type="ARBA" id="ARBA00022989"/>
    </source>
</evidence>
<comment type="subcellular location">
    <subcellularLocation>
        <location evidence="1">Cell membrane</location>
        <topology evidence="1">Multi-pass membrane protein</topology>
    </subcellularLocation>
</comment>
<comment type="caution">
    <text evidence="8">The sequence shown here is derived from an EMBL/GenBank/DDBJ whole genome shotgun (WGS) entry which is preliminary data.</text>
</comment>
<dbReference type="InterPro" id="IPR025202">
    <property type="entry name" value="PLD-like_dom"/>
</dbReference>
<dbReference type="PROSITE" id="PS50035">
    <property type="entry name" value="PLD"/>
    <property type="match status" value="2"/>
</dbReference>
<keyword evidence="3 6" id="KW-0812">Transmembrane</keyword>
<evidence type="ECO:0000256" key="6">
    <source>
        <dbReference type="SAM" id="Phobius"/>
    </source>
</evidence>
<dbReference type="EMBL" id="CAJNJA010011425">
    <property type="protein sequence ID" value="CAE7272311.1"/>
    <property type="molecule type" value="Genomic_DNA"/>
</dbReference>
<dbReference type="GO" id="GO:0005886">
    <property type="term" value="C:plasma membrane"/>
    <property type="evidence" value="ECO:0007669"/>
    <property type="project" value="UniProtKB-SubCell"/>
</dbReference>
<evidence type="ECO:0000259" key="7">
    <source>
        <dbReference type="PROSITE" id="PS50035"/>
    </source>
</evidence>
<evidence type="ECO:0000256" key="3">
    <source>
        <dbReference type="ARBA" id="ARBA00022692"/>
    </source>
</evidence>
<evidence type="ECO:0000313" key="8">
    <source>
        <dbReference type="EMBL" id="CAE7272311.1"/>
    </source>
</evidence>
<dbReference type="GO" id="GO:0032049">
    <property type="term" value="P:cardiolipin biosynthetic process"/>
    <property type="evidence" value="ECO:0007669"/>
    <property type="project" value="UniProtKB-ARBA"/>
</dbReference>
<organism evidence="8 9">
    <name type="scientific">Symbiodinium necroappetens</name>
    <dbReference type="NCBI Taxonomy" id="1628268"/>
    <lineage>
        <taxon>Eukaryota</taxon>
        <taxon>Sar</taxon>
        <taxon>Alveolata</taxon>
        <taxon>Dinophyceae</taxon>
        <taxon>Suessiales</taxon>
        <taxon>Symbiodiniaceae</taxon>
        <taxon>Symbiodinium</taxon>
    </lineage>
</organism>
<dbReference type="AlphaFoldDB" id="A0A812MSG0"/>
<keyword evidence="4 6" id="KW-1133">Transmembrane helix</keyword>
<feature type="transmembrane region" description="Helical" evidence="6">
    <location>
        <begin position="40"/>
        <end position="61"/>
    </location>
</feature>
<evidence type="ECO:0000256" key="1">
    <source>
        <dbReference type="ARBA" id="ARBA00004651"/>
    </source>
</evidence>
<dbReference type="PANTHER" id="PTHR21248:SF22">
    <property type="entry name" value="PHOSPHOLIPASE D"/>
    <property type="match status" value="1"/>
</dbReference>
<dbReference type="CDD" id="cd09163">
    <property type="entry name" value="PLDc_CLS_unchar2_2"/>
    <property type="match status" value="1"/>
</dbReference>
<evidence type="ECO:0000313" key="9">
    <source>
        <dbReference type="Proteomes" id="UP000601435"/>
    </source>
</evidence>
<dbReference type="CDD" id="cd09157">
    <property type="entry name" value="PLDc_CLS_unchar2_1"/>
    <property type="match status" value="1"/>
</dbReference>
<dbReference type="OrthoDB" id="14911at2759"/>
<reference evidence="8" key="1">
    <citation type="submission" date="2021-02" db="EMBL/GenBank/DDBJ databases">
        <authorList>
            <person name="Dougan E. K."/>
            <person name="Rhodes N."/>
            <person name="Thang M."/>
            <person name="Chan C."/>
        </authorList>
    </citation>
    <scope>NUCLEOTIDE SEQUENCE</scope>
</reference>
<dbReference type="InterPro" id="IPR027379">
    <property type="entry name" value="CLS_N"/>
</dbReference>
<accession>A0A812MSG0</accession>
<protein>
    <submittedName>
        <fullName evidence="8">Cls protein</fullName>
    </submittedName>
</protein>
<dbReference type="Proteomes" id="UP000601435">
    <property type="component" value="Unassembled WGS sequence"/>
</dbReference>
<dbReference type="GO" id="GO:0008808">
    <property type="term" value="F:cardiolipin synthase activity"/>
    <property type="evidence" value="ECO:0007669"/>
    <property type="project" value="TreeGrafter"/>
</dbReference>
<dbReference type="PANTHER" id="PTHR21248">
    <property type="entry name" value="CARDIOLIPIN SYNTHASE"/>
    <property type="match status" value="1"/>
</dbReference>
<keyword evidence="5 6" id="KW-0472">Membrane</keyword>
<dbReference type="InterPro" id="IPR001736">
    <property type="entry name" value="PLipase_D/transphosphatidylase"/>
</dbReference>
<name>A0A812MSG0_9DINO</name>
<gene>
    <name evidence="8" type="primary">cls</name>
    <name evidence="8" type="ORF">SNEC2469_LOCUS6547</name>
</gene>
<dbReference type="Gene3D" id="3.30.870.10">
    <property type="entry name" value="Endonuclease Chain A"/>
    <property type="match status" value="2"/>
</dbReference>